<name>A0ABQ5KYA7_9EUKA</name>
<sequence>KSDLEGAPAGVMIMGRYFGDRHLEKLGNALQMDLFFKELKDSPDQEVFFDPPVSGEDKLKGYMVLRDVFGKPLVLVGLGMDRDAYEVGSSLFKVFLFFMFVALLLLGAAATKEYFD</sequence>
<protein>
    <submittedName>
        <fullName evidence="2">Histidine kinase</fullName>
    </submittedName>
</protein>
<dbReference type="EMBL" id="BQXS01004576">
    <property type="protein sequence ID" value="GKT37425.1"/>
    <property type="molecule type" value="Genomic_DNA"/>
</dbReference>
<feature type="non-terminal residue" evidence="2">
    <location>
        <position position="1"/>
    </location>
</feature>
<evidence type="ECO:0000256" key="1">
    <source>
        <dbReference type="SAM" id="Phobius"/>
    </source>
</evidence>
<keyword evidence="2" id="KW-0418">Kinase</keyword>
<accession>A0ABQ5KYA7</accession>
<feature type="transmembrane region" description="Helical" evidence="1">
    <location>
        <begin position="90"/>
        <end position="110"/>
    </location>
</feature>
<reference evidence="2" key="1">
    <citation type="submission" date="2022-03" db="EMBL/GenBank/DDBJ databases">
        <title>Draft genome sequence of Aduncisulcus paluster, a free-living microaerophilic Fornicata.</title>
        <authorList>
            <person name="Yuyama I."/>
            <person name="Kume K."/>
            <person name="Tamura T."/>
            <person name="Inagaki Y."/>
            <person name="Hashimoto T."/>
        </authorList>
    </citation>
    <scope>NUCLEOTIDE SEQUENCE</scope>
    <source>
        <strain evidence="2">NY0171</strain>
    </source>
</reference>
<dbReference type="GO" id="GO:0016301">
    <property type="term" value="F:kinase activity"/>
    <property type="evidence" value="ECO:0007669"/>
    <property type="project" value="UniProtKB-KW"/>
</dbReference>
<proteinExistence type="predicted"/>
<keyword evidence="1" id="KW-0812">Transmembrane</keyword>
<keyword evidence="1" id="KW-1133">Transmembrane helix</keyword>
<gene>
    <name evidence="2" type="ORF">ADUPG1_003363</name>
</gene>
<keyword evidence="2" id="KW-0808">Transferase</keyword>
<organism evidence="2 3">
    <name type="scientific">Aduncisulcus paluster</name>
    <dbReference type="NCBI Taxonomy" id="2918883"/>
    <lineage>
        <taxon>Eukaryota</taxon>
        <taxon>Metamonada</taxon>
        <taxon>Carpediemonas-like organisms</taxon>
        <taxon>Aduncisulcus</taxon>
    </lineage>
</organism>
<evidence type="ECO:0000313" key="2">
    <source>
        <dbReference type="EMBL" id="GKT37425.1"/>
    </source>
</evidence>
<keyword evidence="1" id="KW-0472">Membrane</keyword>
<keyword evidence="3" id="KW-1185">Reference proteome</keyword>
<evidence type="ECO:0000313" key="3">
    <source>
        <dbReference type="Proteomes" id="UP001057375"/>
    </source>
</evidence>
<dbReference type="Proteomes" id="UP001057375">
    <property type="component" value="Unassembled WGS sequence"/>
</dbReference>
<comment type="caution">
    <text evidence="2">The sequence shown here is derived from an EMBL/GenBank/DDBJ whole genome shotgun (WGS) entry which is preliminary data.</text>
</comment>